<dbReference type="InterPro" id="IPR032710">
    <property type="entry name" value="NTF2-like_dom_sf"/>
</dbReference>
<dbReference type="InterPro" id="IPR009959">
    <property type="entry name" value="Cyclase_SnoaL-like"/>
</dbReference>
<evidence type="ECO:0000313" key="2">
    <source>
        <dbReference type="Proteomes" id="UP000432015"/>
    </source>
</evidence>
<comment type="caution">
    <text evidence="1">The sequence shown here is derived from an EMBL/GenBank/DDBJ whole genome shotgun (WGS) entry which is preliminary data.</text>
</comment>
<dbReference type="Proteomes" id="UP000432015">
    <property type="component" value="Unassembled WGS sequence"/>
</dbReference>
<dbReference type="GO" id="GO:0030638">
    <property type="term" value="P:polyketide metabolic process"/>
    <property type="evidence" value="ECO:0007669"/>
    <property type="project" value="InterPro"/>
</dbReference>
<dbReference type="PANTHER" id="PTHR38436">
    <property type="entry name" value="POLYKETIDE CYCLASE SNOAL-LIKE DOMAIN"/>
    <property type="match status" value="1"/>
</dbReference>
<dbReference type="SUPFAM" id="SSF54427">
    <property type="entry name" value="NTF2-like"/>
    <property type="match status" value="1"/>
</dbReference>
<evidence type="ECO:0000313" key="1">
    <source>
        <dbReference type="EMBL" id="MUN39398.1"/>
    </source>
</evidence>
<organism evidence="1 2">
    <name type="scientific">Actinomadura litoris</name>
    <dbReference type="NCBI Taxonomy" id="2678616"/>
    <lineage>
        <taxon>Bacteria</taxon>
        <taxon>Bacillati</taxon>
        <taxon>Actinomycetota</taxon>
        <taxon>Actinomycetes</taxon>
        <taxon>Streptosporangiales</taxon>
        <taxon>Thermomonosporaceae</taxon>
        <taxon>Actinomadura</taxon>
    </lineage>
</organism>
<dbReference type="RefSeq" id="WP_156218576.1">
    <property type="nucleotide sequence ID" value="NZ_WOFH01000008.1"/>
</dbReference>
<dbReference type="PANTHER" id="PTHR38436:SF1">
    <property type="entry name" value="ESTER CYCLASE"/>
    <property type="match status" value="1"/>
</dbReference>
<sequence>MGRDLCKIAEEFVAMVARRDADAVDDLLVEDYIDHNPLIGNGREANRAFWSAFFTAFPDVTATLEDCVADGDRLVGRFTYRGTHKGVFFGVDPTGNDLHMRTIDIWRVEDGRLAEHWDEINLLEVLQQIDVIPALDITPEEQPA</sequence>
<gene>
    <name evidence="1" type="ORF">GNZ18_22740</name>
</gene>
<proteinExistence type="predicted"/>
<dbReference type="EMBL" id="WOFH01000008">
    <property type="protein sequence ID" value="MUN39398.1"/>
    <property type="molecule type" value="Genomic_DNA"/>
</dbReference>
<protein>
    <submittedName>
        <fullName evidence="1">Ester cyclase</fullName>
    </submittedName>
</protein>
<dbReference type="Gene3D" id="3.10.450.50">
    <property type="match status" value="1"/>
</dbReference>
<dbReference type="Pfam" id="PF07366">
    <property type="entry name" value="SnoaL"/>
    <property type="match status" value="1"/>
</dbReference>
<keyword evidence="2" id="KW-1185">Reference proteome</keyword>
<accession>A0A7K1L4P0</accession>
<dbReference type="AlphaFoldDB" id="A0A7K1L4P0"/>
<reference evidence="1 2" key="1">
    <citation type="submission" date="2019-11" db="EMBL/GenBank/DDBJ databases">
        <authorList>
            <person name="Cao P."/>
        </authorList>
    </citation>
    <scope>NUCLEOTIDE SEQUENCE [LARGE SCALE GENOMIC DNA]</scope>
    <source>
        <strain evidence="1 2">NEAU-AAG5</strain>
    </source>
</reference>
<name>A0A7K1L4P0_9ACTN</name>